<dbReference type="InterPro" id="IPR037272">
    <property type="entry name" value="SNS_sf"/>
</dbReference>
<dbReference type="PROSITE" id="PS50267">
    <property type="entry name" value="NA_NEUROTRAN_SYMP_3"/>
    <property type="match status" value="1"/>
</dbReference>
<evidence type="ECO:0000313" key="13">
    <source>
        <dbReference type="EMBL" id="SSX35713.1"/>
    </source>
</evidence>
<dbReference type="PANTHER" id="PTHR11616:SF313">
    <property type="entry name" value="TRANSPORTER"/>
    <property type="match status" value="1"/>
</dbReference>
<keyword evidence="8" id="KW-0915">Sodium</keyword>
<evidence type="ECO:0000256" key="7">
    <source>
        <dbReference type="ARBA" id="ARBA00023136"/>
    </source>
</evidence>
<evidence type="ECO:0000256" key="1">
    <source>
        <dbReference type="ARBA" id="ARBA00004141"/>
    </source>
</evidence>
<sequence>MGNMSKQQDGFVGDDGGGGNDKVTQEKLVKNLKNSRSKEEAKIEIDSWDVEEKYFAINSEAKFKNGNKNIQKNRRENENDDEPERGNWTGRFDFLLSLLGYSVGLGNVWRFPYLCYNNGGGAFLIPFTMMLIIAGVPLMFMELSFGQYAALGPVAIYSRFCPLFRGLGYGMIIVSAIVMLYYNLIIGWTIFYMFASMKSELPWQHCEPEWSTERKKI</sequence>
<dbReference type="EMBL" id="UFQT01004532">
    <property type="protein sequence ID" value="SSX35713.1"/>
    <property type="molecule type" value="Genomic_DNA"/>
</dbReference>
<dbReference type="InterPro" id="IPR000175">
    <property type="entry name" value="Na/ntran_symport"/>
</dbReference>
<feature type="transmembrane region" description="Helical" evidence="11">
    <location>
        <begin position="123"/>
        <end position="145"/>
    </location>
</feature>
<evidence type="ECO:0000256" key="10">
    <source>
        <dbReference type="SAM" id="MobiDB-lite"/>
    </source>
</evidence>
<feature type="region of interest" description="Disordered" evidence="10">
    <location>
        <begin position="1"/>
        <end position="25"/>
    </location>
</feature>
<protein>
    <recommendedName>
        <fullName evidence="9">Transporter</fullName>
    </recommendedName>
</protein>
<name>A0A336LIP9_CULSO</name>
<dbReference type="SUPFAM" id="SSF161070">
    <property type="entry name" value="SNF-like"/>
    <property type="match status" value="1"/>
</dbReference>
<gene>
    <name evidence="12" type="primary">CSON010908</name>
</gene>
<evidence type="ECO:0000256" key="9">
    <source>
        <dbReference type="RuleBase" id="RU003732"/>
    </source>
</evidence>
<keyword evidence="3 9" id="KW-0813">Transport</keyword>
<evidence type="ECO:0000256" key="4">
    <source>
        <dbReference type="ARBA" id="ARBA00022692"/>
    </source>
</evidence>
<evidence type="ECO:0000313" key="12">
    <source>
        <dbReference type="EMBL" id="SSX16401.1"/>
    </source>
</evidence>
<dbReference type="OMA" id="NTINCFE"/>
<evidence type="ECO:0000256" key="8">
    <source>
        <dbReference type="PIRSR" id="PIRSR600175-1"/>
    </source>
</evidence>
<feature type="binding site" evidence="8">
    <location>
        <position position="107"/>
    </location>
    <ligand>
        <name>Na(+)</name>
        <dbReference type="ChEBI" id="CHEBI:29101"/>
        <label>1</label>
    </ligand>
</feature>
<keyword evidence="8" id="KW-0479">Metal-binding</keyword>
<evidence type="ECO:0000256" key="11">
    <source>
        <dbReference type="SAM" id="Phobius"/>
    </source>
</evidence>
<evidence type="ECO:0000256" key="2">
    <source>
        <dbReference type="ARBA" id="ARBA00006459"/>
    </source>
</evidence>
<keyword evidence="4 9" id="KW-0812">Transmembrane</keyword>
<comment type="subcellular location">
    <subcellularLocation>
        <location evidence="1">Membrane</location>
        <topology evidence="1">Multi-pass membrane protein</topology>
    </subcellularLocation>
</comment>
<keyword evidence="6 11" id="KW-1133">Transmembrane helix</keyword>
<reference evidence="13" key="2">
    <citation type="submission" date="2018-07" db="EMBL/GenBank/DDBJ databases">
        <authorList>
            <person name="Quirk P.G."/>
            <person name="Krulwich T.A."/>
        </authorList>
    </citation>
    <scope>NUCLEOTIDE SEQUENCE</scope>
</reference>
<dbReference type="EMBL" id="UFQS01004532">
    <property type="protein sequence ID" value="SSX16401.1"/>
    <property type="molecule type" value="Genomic_DNA"/>
</dbReference>
<dbReference type="VEuPathDB" id="VectorBase:CSON010908"/>
<proteinExistence type="inferred from homology"/>
<feature type="binding site" evidence="8">
    <location>
        <position position="100"/>
    </location>
    <ligand>
        <name>Na(+)</name>
        <dbReference type="ChEBI" id="CHEBI:29101"/>
        <label>1</label>
    </ligand>
</feature>
<keyword evidence="5 9" id="KW-0769">Symport</keyword>
<dbReference type="PANTHER" id="PTHR11616">
    <property type="entry name" value="SODIUM/CHLORIDE DEPENDENT TRANSPORTER"/>
    <property type="match status" value="1"/>
</dbReference>
<dbReference type="PRINTS" id="PR00176">
    <property type="entry name" value="NANEUSMPORT"/>
</dbReference>
<evidence type="ECO:0000256" key="6">
    <source>
        <dbReference type="ARBA" id="ARBA00022989"/>
    </source>
</evidence>
<evidence type="ECO:0000256" key="5">
    <source>
        <dbReference type="ARBA" id="ARBA00022847"/>
    </source>
</evidence>
<dbReference type="PROSITE" id="PS00610">
    <property type="entry name" value="NA_NEUROTRAN_SYMP_1"/>
    <property type="match status" value="1"/>
</dbReference>
<dbReference type="Pfam" id="PF00209">
    <property type="entry name" value="SNF"/>
    <property type="match status" value="1"/>
</dbReference>
<feature type="transmembrane region" description="Helical" evidence="11">
    <location>
        <begin position="166"/>
        <end position="194"/>
    </location>
</feature>
<dbReference type="GO" id="GO:0005886">
    <property type="term" value="C:plasma membrane"/>
    <property type="evidence" value="ECO:0007669"/>
    <property type="project" value="TreeGrafter"/>
</dbReference>
<dbReference type="AlphaFoldDB" id="A0A336LIP9"/>
<organism evidence="12">
    <name type="scientific">Culicoides sonorensis</name>
    <name type="common">Biting midge</name>
    <dbReference type="NCBI Taxonomy" id="179676"/>
    <lineage>
        <taxon>Eukaryota</taxon>
        <taxon>Metazoa</taxon>
        <taxon>Ecdysozoa</taxon>
        <taxon>Arthropoda</taxon>
        <taxon>Hexapoda</taxon>
        <taxon>Insecta</taxon>
        <taxon>Pterygota</taxon>
        <taxon>Neoptera</taxon>
        <taxon>Endopterygota</taxon>
        <taxon>Diptera</taxon>
        <taxon>Nematocera</taxon>
        <taxon>Chironomoidea</taxon>
        <taxon>Ceratopogonidae</taxon>
        <taxon>Ceratopogoninae</taxon>
        <taxon>Culicoides</taxon>
        <taxon>Monoculicoides</taxon>
    </lineage>
</organism>
<accession>A0A336LIP9</accession>
<reference evidence="12" key="1">
    <citation type="submission" date="2018-04" db="EMBL/GenBank/DDBJ databases">
        <authorList>
            <person name="Go L.Y."/>
            <person name="Mitchell J.A."/>
        </authorList>
    </citation>
    <scope>NUCLEOTIDE SEQUENCE</scope>
    <source>
        <tissue evidence="12">Whole organism</tissue>
    </source>
</reference>
<keyword evidence="7 11" id="KW-0472">Membrane</keyword>
<comment type="similarity">
    <text evidence="2 9">Belongs to the sodium:neurotransmitter symporter (SNF) (TC 2.A.22) family.</text>
</comment>
<feature type="binding site" evidence="8">
    <location>
        <position position="103"/>
    </location>
    <ligand>
        <name>Na(+)</name>
        <dbReference type="ChEBI" id="CHEBI:29101"/>
        <label>1</label>
    </ligand>
</feature>
<dbReference type="GO" id="GO:0015375">
    <property type="term" value="F:glycine:sodium symporter activity"/>
    <property type="evidence" value="ECO:0007669"/>
    <property type="project" value="TreeGrafter"/>
</dbReference>
<dbReference type="GO" id="GO:0046872">
    <property type="term" value="F:metal ion binding"/>
    <property type="evidence" value="ECO:0007669"/>
    <property type="project" value="UniProtKB-KW"/>
</dbReference>
<evidence type="ECO:0000256" key="3">
    <source>
        <dbReference type="ARBA" id="ARBA00022448"/>
    </source>
</evidence>